<comment type="caution">
    <text evidence="2">The sequence shown here is derived from an EMBL/GenBank/DDBJ whole genome shotgun (WGS) entry which is preliminary data.</text>
</comment>
<dbReference type="InterPro" id="IPR029061">
    <property type="entry name" value="THDP-binding"/>
</dbReference>
<accession>A0A812LH25</accession>
<dbReference type="AlphaFoldDB" id="A0A812LH25"/>
<gene>
    <name evidence="2" type="primary">iorA</name>
    <name evidence="2" type="ORF">SPIL2461_LOCUS4184</name>
</gene>
<dbReference type="GO" id="GO:0016491">
    <property type="term" value="F:oxidoreductase activity"/>
    <property type="evidence" value="ECO:0007669"/>
    <property type="project" value="UniProtKB-KW"/>
</dbReference>
<protein>
    <submittedName>
        <fullName evidence="2">IorA protein</fullName>
    </submittedName>
</protein>
<dbReference type="InterPro" id="IPR002880">
    <property type="entry name" value="Pyrv_Fd/Flavodoxin_OxRdtase_N"/>
</dbReference>
<evidence type="ECO:0000313" key="3">
    <source>
        <dbReference type="Proteomes" id="UP000649617"/>
    </source>
</evidence>
<sequence length="485" mass="52233">MATGGGVISALAQGFLDGGAEFAVHYPGWHSHEIYDELVMGSLKRKALLVKMGMALNEKVAYQLAFGASLSGSRSVVIMKNYGLNVAADPFLNSHLTGVNAGLVLVVTDDMDVEGSQGCQDSRFYRNFHGGLWLEPTSLNQAYEMALRSFQWSEEVDLPVVVRLTNDHFKWRGWCAEPAQASEATDQVQGSKKLSKIEASKYVVHPKTWKPHRDRLEAKLRRVQDLVDGWLKIDPSVLAGGKRLRVQVGACQGTPADAEDEEILKVATVSTYPLPSQLMASVSSFHEVEVEESGAPYALNLLQAGQAGLGTVQIRKVLRSEPDHSDRVIVWDGLEKLFSALATIQPRHVVADLGQSTQESKGVVTSCLCLGSAVAVAWGVAFGSAGRDYPFCISGDASLLHGGGRSLLDDAVSCAESQSIGLCIVVIDNGGSASTGGQMVSSCLHAHLPSFAESVLYADTSEGEFLALFRRCASERRFALIHLQV</sequence>
<evidence type="ECO:0000256" key="1">
    <source>
        <dbReference type="ARBA" id="ARBA00023002"/>
    </source>
</evidence>
<evidence type="ECO:0000313" key="2">
    <source>
        <dbReference type="EMBL" id="CAE7241497.1"/>
    </source>
</evidence>
<dbReference type="SUPFAM" id="SSF52518">
    <property type="entry name" value="Thiamin diphosphate-binding fold (THDP-binding)"/>
    <property type="match status" value="2"/>
</dbReference>
<keyword evidence="3" id="KW-1185">Reference proteome</keyword>
<reference evidence="2" key="1">
    <citation type="submission" date="2021-02" db="EMBL/GenBank/DDBJ databases">
        <authorList>
            <person name="Dougan E. K."/>
            <person name="Rhodes N."/>
            <person name="Thang M."/>
            <person name="Chan C."/>
        </authorList>
    </citation>
    <scope>NUCLEOTIDE SEQUENCE</scope>
</reference>
<name>A0A812LH25_SYMPI</name>
<organism evidence="2 3">
    <name type="scientific">Symbiodinium pilosum</name>
    <name type="common">Dinoflagellate</name>
    <dbReference type="NCBI Taxonomy" id="2952"/>
    <lineage>
        <taxon>Eukaryota</taxon>
        <taxon>Sar</taxon>
        <taxon>Alveolata</taxon>
        <taxon>Dinophyceae</taxon>
        <taxon>Suessiales</taxon>
        <taxon>Symbiodiniaceae</taxon>
        <taxon>Symbiodinium</taxon>
    </lineage>
</organism>
<dbReference type="EMBL" id="CAJNIZ010005402">
    <property type="protein sequence ID" value="CAE7241497.1"/>
    <property type="molecule type" value="Genomic_DNA"/>
</dbReference>
<dbReference type="Gene3D" id="3.40.50.970">
    <property type="match status" value="2"/>
</dbReference>
<keyword evidence="1" id="KW-0560">Oxidoreductase</keyword>
<dbReference type="CDD" id="cd07034">
    <property type="entry name" value="TPP_PYR_PFOR_IOR-alpha_like"/>
    <property type="match status" value="1"/>
</dbReference>
<proteinExistence type="predicted"/>
<dbReference type="Proteomes" id="UP000649617">
    <property type="component" value="Unassembled WGS sequence"/>
</dbReference>